<evidence type="ECO:0000256" key="5">
    <source>
        <dbReference type="ARBA" id="ARBA00022679"/>
    </source>
</evidence>
<evidence type="ECO:0000256" key="3">
    <source>
        <dbReference type="ARBA" id="ARBA00004763"/>
    </source>
</evidence>
<comment type="catalytic activity">
    <reaction evidence="1">
        <text>(7,8-dihydropterin-6-yl)methyl diphosphate + 4-aminobenzoate = 7,8-dihydropteroate + diphosphate</text>
        <dbReference type="Rhea" id="RHEA:19949"/>
        <dbReference type="ChEBI" id="CHEBI:17836"/>
        <dbReference type="ChEBI" id="CHEBI:17839"/>
        <dbReference type="ChEBI" id="CHEBI:33019"/>
        <dbReference type="ChEBI" id="CHEBI:72950"/>
        <dbReference type="EC" id="2.5.1.15"/>
    </reaction>
</comment>
<dbReference type="GO" id="GO:0005829">
    <property type="term" value="C:cytosol"/>
    <property type="evidence" value="ECO:0007669"/>
    <property type="project" value="TreeGrafter"/>
</dbReference>
<dbReference type="PROSITE" id="PS00793">
    <property type="entry name" value="DHPS_2"/>
    <property type="match status" value="1"/>
</dbReference>
<dbReference type="InterPro" id="IPR011005">
    <property type="entry name" value="Dihydropteroate_synth-like_sf"/>
</dbReference>
<dbReference type="EC" id="2.5.1.15" evidence="4 9"/>
<comment type="cofactor">
    <cofactor evidence="2 9">
        <name>Mg(2+)</name>
        <dbReference type="ChEBI" id="CHEBI:18420"/>
    </cofactor>
</comment>
<dbReference type="Pfam" id="PF00809">
    <property type="entry name" value="Pterin_bind"/>
    <property type="match status" value="1"/>
</dbReference>
<evidence type="ECO:0000313" key="12">
    <source>
        <dbReference type="Proteomes" id="UP000031656"/>
    </source>
</evidence>
<dbReference type="PROSITE" id="PS00792">
    <property type="entry name" value="DHPS_1"/>
    <property type="match status" value="1"/>
</dbReference>
<evidence type="ECO:0000256" key="4">
    <source>
        <dbReference type="ARBA" id="ARBA00012458"/>
    </source>
</evidence>
<sequence>MIRARMKESRMKLTGNGPVAVMGIVNVTPDSFSDGGCFLRPEAALAHGRTLLAYGADLLDVGAESTRPGFEPVPAEEEWARLSPVVGTLVAEGAVVSVDTTKAFVAQRALEAGVNVINDVWGLQADPEMAFVVADSDAVSVLMHNRYEVDAALDLRADWRRFFDRSLELAEQAGLARERIVLDPGVGFGKTQAQNVEAVARLGELKSEYGLPVLLGVSRKSMFGHFLGRTASERLAGTLATNLYGVEQGAGILRVHDVREHVDALKMRQILKDVR</sequence>
<evidence type="ECO:0000256" key="2">
    <source>
        <dbReference type="ARBA" id="ARBA00001946"/>
    </source>
</evidence>
<dbReference type="Proteomes" id="UP000031656">
    <property type="component" value="Chromosome"/>
</dbReference>
<evidence type="ECO:0000256" key="9">
    <source>
        <dbReference type="RuleBase" id="RU361205"/>
    </source>
</evidence>
<protein>
    <recommendedName>
        <fullName evidence="4 9">Dihydropteroate synthase</fullName>
        <shortName evidence="9">DHPS</shortName>
        <ecNumber evidence="4 9">2.5.1.15</ecNumber>
    </recommendedName>
    <alternativeName>
        <fullName evidence="9">Dihydropteroate pyrophosphorylase</fullName>
    </alternativeName>
</protein>
<dbReference type="KEGG" id="goy:GLS_c16630"/>
<dbReference type="PANTHER" id="PTHR20941">
    <property type="entry name" value="FOLATE SYNTHESIS PROTEINS"/>
    <property type="match status" value="1"/>
</dbReference>
<keyword evidence="7 9" id="KW-0460">Magnesium</keyword>
<evidence type="ECO:0000259" key="10">
    <source>
        <dbReference type="PROSITE" id="PS50972"/>
    </source>
</evidence>
<dbReference type="PROSITE" id="PS50972">
    <property type="entry name" value="PTERIN_BINDING"/>
    <property type="match status" value="1"/>
</dbReference>
<gene>
    <name evidence="11" type="ORF">GLS_c16630</name>
</gene>
<dbReference type="HOGENOM" id="CLU_008023_1_3_5"/>
<keyword evidence="8 9" id="KW-0289">Folate biosynthesis</keyword>
<evidence type="ECO:0000256" key="8">
    <source>
        <dbReference type="ARBA" id="ARBA00022909"/>
    </source>
</evidence>
<comment type="pathway">
    <text evidence="3 9">Cofactor biosynthesis; tetrahydrofolate biosynthesis; 7,8-dihydrofolate from 2-amino-4-hydroxy-6-hydroxymethyl-7,8-dihydropteridine diphosphate and 4-aminobenzoate: step 1/2.</text>
</comment>
<organism evidence="11 12">
    <name type="scientific">Gluconobacter oxydans DSM 3504</name>
    <dbReference type="NCBI Taxonomy" id="1288313"/>
    <lineage>
        <taxon>Bacteria</taxon>
        <taxon>Pseudomonadati</taxon>
        <taxon>Pseudomonadota</taxon>
        <taxon>Alphaproteobacteria</taxon>
        <taxon>Acetobacterales</taxon>
        <taxon>Acetobacteraceae</taxon>
        <taxon>Gluconobacter</taxon>
    </lineage>
</organism>
<dbReference type="CDD" id="cd00739">
    <property type="entry name" value="DHPS"/>
    <property type="match status" value="1"/>
</dbReference>
<keyword evidence="6 9" id="KW-0479">Metal-binding</keyword>
<dbReference type="InterPro" id="IPR006390">
    <property type="entry name" value="DHP_synth_dom"/>
</dbReference>
<dbReference type="GO" id="GO:0046654">
    <property type="term" value="P:tetrahydrofolate biosynthetic process"/>
    <property type="evidence" value="ECO:0007669"/>
    <property type="project" value="UniProtKB-UniPathway"/>
</dbReference>
<dbReference type="UniPathway" id="UPA00077">
    <property type="reaction ID" value="UER00156"/>
</dbReference>
<dbReference type="PANTHER" id="PTHR20941:SF1">
    <property type="entry name" value="FOLIC ACID SYNTHESIS PROTEIN FOL1"/>
    <property type="match status" value="1"/>
</dbReference>
<dbReference type="AlphaFoldDB" id="A0A067Z3B7"/>
<dbReference type="InterPro" id="IPR000489">
    <property type="entry name" value="Pterin-binding_dom"/>
</dbReference>
<evidence type="ECO:0000256" key="6">
    <source>
        <dbReference type="ARBA" id="ARBA00022723"/>
    </source>
</evidence>
<evidence type="ECO:0000256" key="1">
    <source>
        <dbReference type="ARBA" id="ARBA00000012"/>
    </source>
</evidence>
<evidence type="ECO:0000256" key="7">
    <source>
        <dbReference type="ARBA" id="ARBA00022842"/>
    </source>
</evidence>
<dbReference type="GO" id="GO:0046872">
    <property type="term" value="F:metal ion binding"/>
    <property type="evidence" value="ECO:0007669"/>
    <property type="project" value="UniProtKB-KW"/>
</dbReference>
<dbReference type="GO" id="GO:0046656">
    <property type="term" value="P:folic acid biosynthetic process"/>
    <property type="evidence" value="ECO:0007669"/>
    <property type="project" value="UniProtKB-KW"/>
</dbReference>
<comment type="function">
    <text evidence="9">Catalyzes the condensation of para-aminobenzoate (pABA) with 6-hydroxymethyl-7,8-dihydropterin diphosphate (DHPt-PP) to form 7,8-dihydropteroate (H2Pte), the immediate precursor of folate derivatives.</text>
</comment>
<dbReference type="InterPro" id="IPR045031">
    <property type="entry name" value="DHP_synth-like"/>
</dbReference>
<dbReference type="EMBL" id="CP004373">
    <property type="protein sequence ID" value="AHK71541.1"/>
    <property type="molecule type" value="Genomic_DNA"/>
</dbReference>
<accession>A0A067Z3B7</accession>
<dbReference type="NCBIfam" id="TIGR01496">
    <property type="entry name" value="DHPS"/>
    <property type="match status" value="1"/>
</dbReference>
<dbReference type="SUPFAM" id="SSF51717">
    <property type="entry name" value="Dihydropteroate synthetase-like"/>
    <property type="match status" value="1"/>
</dbReference>
<proteinExistence type="inferred from homology"/>
<feature type="domain" description="Pterin-binding" evidence="10">
    <location>
        <begin position="19"/>
        <end position="266"/>
    </location>
</feature>
<keyword evidence="5 9" id="KW-0808">Transferase</keyword>
<evidence type="ECO:0000313" key="11">
    <source>
        <dbReference type="EMBL" id="AHK71541.1"/>
    </source>
</evidence>
<comment type="similarity">
    <text evidence="9">Belongs to the DHPS family.</text>
</comment>
<dbReference type="GO" id="GO:0004156">
    <property type="term" value="F:dihydropteroate synthase activity"/>
    <property type="evidence" value="ECO:0007669"/>
    <property type="project" value="UniProtKB-EC"/>
</dbReference>
<reference evidence="11 12" key="1">
    <citation type="journal article" date="2015" name="Appl. Microbiol. Biotechnol.">
        <title>The consequence of an additional NADH dehydrogenase paralog on the growth of Gluconobacter oxydans DSM3504.</title>
        <authorList>
            <person name="Kostner D."/>
            <person name="Luchterhand B."/>
            <person name="Junker A."/>
            <person name="Volland S."/>
            <person name="Daniel R."/>
            <person name="Buchs J."/>
            <person name="Liebl W."/>
            <person name="Ehrenreich A."/>
        </authorList>
    </citation>
    <scope>NUCLEOTIDE SEQUENCE [LARGE SCALE GENOMIC DNA]</scope>
    <source>
        <strain evidence="11">DSM 3504</strain>
    </source>
</reference>
<name>A0A067Z3B7_GLUOY</name>
<dbReference type="Gene3D" id="3.20.20.20">
    <property type="entry name" value="Dihydropteroate synthase-like"/>
    <property type="match status" value="1"/>
</dbReference>